<dbReference type="GO" id="GO:0005886">
    <property type="term" value="C:plasma membrane"/>
    <property type="evidence" value="ECO:0007669"/>
    <property type="project" value="TreeGrafter"/>
</dbReference>
<dbReference type="Gene3D" id="2.60.40.10">
    <property type="entry name" value="Immunoglobulins"/>
    <property type="match status" value="1"/>
</dbReference>
<dbReference type="InterPro" id="IPR003598">
    <property type="entry name" value="Ig_sub2"/>
</dbReference>
<dbReference type="AlphaFoldDB" id="A0A7T8JUY8"/>
<keyword evidence="3" id="KW-0393">Immunoglobulin domain</keyword>
<keyword evidence="1" id="KW-0732">Signal</keyword>
<dbReference type="EMBL" id="CP045907">
    <property type="protein sequence ID" value="QQP35499.1"/>
    <property type="molecule type" value="Genomic_DNA"/>
</dbReference>
<dbReference type="InterPro" id="IPR036179">
    <property type="entry name" value="Ig-like_dom_sf"/>
</dbReference>
<feature type="non-terminal residue" evidence="5">
    <location>
        <position position="1"/>
    </location>
</feature>
<keyword evidence="2" id="KW-1015">Disulfide bond</keyword>
<evidence type="ECO:0000256" key="3">
    <source>
        <dbReference type="ARBA" id="ARBA00023319"/>
    </source>
</evidence>
<evidence type="ECO:0000259" key="4">
    <source>
        <dbReference type="PROSITE" id="PS50835"/>
    </source>
</evidence>
<feature type="non-terminal residue" evidence="5">
    <location>
        <position position="109"/>
    </location>
</feature>
<sequence>LGQGIYSTLGPREGGQVCGQAPRKFSGSEKDNIYVNLEIFGDPVPKVEWYKGFKDLSMEGGRFKAWTDGPSNSAVLGVEHVKQEDEGAYKCIVSNEHGESEHEFNIYVT</sequence>
<dbReference type="InterPro" id="IPR013098">
    <property type="entry name" value="Ig_I-set"/>
</dbReference>
<gene>
    <name evidence="5" type="ORF">FKW44_023746</name>
</gene>
<dbReference type="Proteomes" id="UP000595437">
    <property type="component" value="Chromosome 18"/>
</dbReference>
<evidence type="ECO:0000313" key="5">
    <source>
        <dbReference type="EMBL" id="QQP35499.1"/>
    </source>
</evidence>
<organism evidence="5 6">
    <name type="scientific">Caligus rogercresseyi</name>
    <name type="common">Sea louse</name>
    <dbReference type="NCBI Taxonomy" id="217165"/>
    <lineage>
        <taxon>Eukaryota</taxon>
        <taxon>Metazoa</taxon>
        <taxon>Ecdysozoa</taxon>
        <taxon>Arthropoda</taxon>
        <taxon>Crustacea</taxon>
        <taxon>Multicrustacea</taxon>
        <taxon>Hexanauplia</taxon>
        <taxon>Copepoda</taxon>
        <taxon>Siphonostomatoida</taxon>
        <taxon>Caligidae</taxon>
        <taxon>Caligus</taxon>
    </lineage>
</organism>
<dbReference type="SUPFAM" id="SSF48726">
    <property type="entry name" value="Immunoglobulin"/>
    <property type="match status" value="1"/>
</dbReference>
<dbReference type="PANTHER" id="PTHR45080:SF8">
    <property type="entry name" value="IG-LIKE DOMAIN-CONTAINING PROTEIN"/>
    <property type="match status" value="1"/>
</dbReference>
<dbReference type="InterPro" id="IPR007110">
    <property type="entry name" value="Ig-like_dom"/>
</dbReference>
<feature type="domain" description="Ig-like" evidence="4">
    <location>
        <begin position="1"/>
        <end position="107"/>
    </location>
</feature>
<dbReference type="PROSITE" id="PS50835">
    <property type="entry name" value="IG_LIKE"/>
    <property type="match status" value="1"/>
</dbReference>
<dbReference type="InterPro" id="IPR050958">
    <property type="entry name" value="Cell_Adh-Cytoskel_Orgn"/>
</dbReference>
<reference evidence="6" key="1">
    <citation type="submission" date="2021-01" db="EMBL/GenBank/DDBJ databases">
        <title>Caligus Genome Assembly.</title>
        <authorList>
            <person name="Gallardo-Escarate C."/>
        </authorList>
    </citation>
    <scope>NUCLEOTIDE SEQUENCE [LARGE SCALE GENOMIC DNA]</scope>
</reference>
<dbReference type="InterPro" id="IPR003599">
    <property type="entry name" value="Ig_sub"/>
</dbReference>
<dbReference type="OrthoDB" id="504170at2759"/>
<dbReference type="InterPro" id="IPR013783">
    <property type="entry name" value="Ig-like_fold"/>
</dbReference>
<name>A0A7T8JUY8_CALRO</name>
<keyword evidence="6" id="KW-1185">Reference proteome</keyword>
<dbReference type="SMART" id="SM00409">
    <property type="entry name" value="IG"/>
    <property type="match status" value="1"/>
</dbReference>
<proteinExistence type="predicted"/>
<evidence type="ECO:0000256" key="1">
    <source>
        <dbReference type="ARBA" id="ARBA00022729"/>
    </source>
</evidence>
<accession>A0A7T8JUY8</accession>
<evidence type="ECO:0000256" key="2">
    <source>
        <dbReference type="ARBA" id="ARBA00023157"/>
    </source>
</evidence>
<dbReference type="GO" id="GO:0007156">
    <property type="term" value="P:homophilic cell adhesion via plasma membrane adhesion molecules"/>
    <property type="evidence" value="ECO:0007669"/>
    <property type="project" value="TreeGrafter"/>
</dbReference>
<protein>
    <recommendedName>
        <fullName evidence="4">Ig-like domain-containing protein</fullName>
    </recommendedName>
</protein>
<dbReference type="Pfam" id="PF07679">
    <property type="entry name" value="I-set"/>
    <property type="match status" value="1"/>
</dbReference>
<dbReference type="PANTHER" id="PTHR45080">
    <property type="entry name" value="CONTACTIN 5"/>
    <property type="match status" value="1"/>
</dbReference>
<evidence type="ECO:0000313" key="6">
    <source>
        <dbReference type="Proteomes" id="UP000595437"/>
    </source>
</evidence>
<dbReference type="SMART" id="SM00408">
    <property type="entry name" value="IGc2"/>
    <property type="match status" value="1"/>
</dbReference>